<feature type="transmembrane region" description="Helical" evidence="1">
    <location>
        <begin position="157"/>
        <end position="182"/>
    </location>
</feature>
<sequence>MELLKNGWFKYALSGAAGFGVGGAIWGYIIYSSFIYYLTSPFYYLYGALPLGIIGGVALALPSKDMKKILVFPLLGLIAFVIGFLIIAILSYPLVLLSPLYLPLYLILSEKDAMLFMLKPELDVGLLVLGFTFVGASGGFAYGIAQGFTSRKSIPYAFLYVILSMLAGAIGFGIGSLISPVIGNLVGIALDSLLAAYLVTFTIVGAIPGALLGMSMYLADKPQSKPGYENR</sequence>
<dbReference type="STRING" id="1041930.Mtc_0305"/>
<dbReference type="GeneID" id="11970185"/>
<dbReference type="AlphaFoldDB" id="H8I973"/>
<proteinExistence type="predicted"/>
<accession>H8I973</accession>
<reference evidence="2 3" key="1">
    <citation type="journal article" date="2012" name="J. Bacteriol.">
        <title>Complete genome sequence of a thermophilic methanogen, Methanocella conradii HZ254, isolated from Chinese rice field soil.</title>
        <authorList>
            <person name="Lu Z."/>
            <person name="Lu Y."/>
        </authorList>
    </citation>
    <scope>NUCLEOTIDE SEQUENCE [LARGE SCALE GENOMIC DNA]</scope>
    <source>
        <strain evidence="3">DSM 24694 / JCM 17849 / CGMCC 1.5162 / HZ254</strain>
    </source>
</reference>
<dbReference type="RefSeq" id="WP_014404915.1">
    <property type="nucleotide sequence ID" value="NC_017034.1"/>
</dbReference>
<gene>
    <name evidence="2" type="ordered locus">Mtc_0305</name>
</gene>
<protein>
    <submittedName>
        <fullName evidence="2">Uncharacterized protein</fullName>
    </submittedName>
</protein>
<feature type="transmembrane region" description="Helical" evidence="1">
    <location>
        <begin position="124"/>
        <end position="145"/>
    </location>
</feature>
<feature type="transmembrane region" description="Helical" evidence="1">
    <location>
        <begin position="69"/>
        <end position="95"/>
    </location>
</feature>
<keyword evidence="3" id="KW-1185">Reference proteome</keyword>
<name>H8I973_METCZ</name>
<keyword evidence="1" id="KW-0812">Transmembrane</keyword>
<feature type="transmembrane region" description="Helical" evidence="1">
    <location>
        <begin position="12"/>
        <end position="37"/>
    </location>
</feature>
<feature type="transmembrane region" description="Helical" evidence="1">
    <location>
        <begin position="43"/>
        <end position="62"/>
    </location>
</feature>
<evidence type="ECO:0000256" key="1">
    <source>
        <dbReference type="SAM" id="Phobius"/>
    </source>
</evidence>
<evidence type="ECO:0000313" key="2">
    <source>
        <dbReference type="EMBL" id="AFC99076.1"/>
    </source>
</evidence>
<keyword evidence="1" id="KW-1133">Transmembrane helix</keyword>
<dbReference type="EMBL" id="CP003243">
    <property type="protein sequence ID" value="AFC99076.1"/>
    <property type="molecule type" value="Genomic_DNA"/>
</dbReference>
<dbReference type="HOGENOM" id="CLU_1197636_0_0_2"/>
<feature type="transmembrane region" description="Helical" evidence="1">
    <location>
        <begin position="194"/>
        <end position="219"/>
    </location>
</feature>
<dbReference type="KEGG" id="mez:Mtc_0305"/>
<evidence type="ECO:0000313" key="3">
    <source>
        <dbReference type="Proteomes" id="UP000005233"/>
    </source>
</evidence>
<dbReference type="Proteomes" id="UP000005233">
    <property type="component" value="Chromosome"/>
</dbReference>
<keyword evidence="1" id="KW-0472">Membrane</keyword>
<organism evidence="2 3">
    <name type="scientific">Methanocella conradii (strain DSM 24694 / JCM 17849 / CGMCC 1.5162 / HZ254)</name>
    <dbReference type="NCBI Taxonomy" id="1041930"/>
    <lineage>
        <taxon>Archaea</taxon>
        <taxon>Methanobacteriati</taxon>
        <taxon>Methanobacteriota</taxon>
        <taxon>Stenosarchaea group</taxon>
        <taxon>Methanomicrobia</taxon>
        <taxon>Methanocellales</taxon>
        <taxon>Methanocellaceae</taxon>
        <taxon>Methanocella</taxon>
    </lineage>
</organism>